<dbReference type="CTD" id="144348"/>
<dbReference type="GeneID" id="101702045"/>
<reference evidence="3" key="1">
    <citation type="submission" date="2025-08" db="UniProtKB">
        <authorList>
            <consortium name="RefSeq"/>
        </authorList>
    </citation>
    <scope>IDENTIFICATION</scope>
</reference>
<protein>
    <submittedName>
        <fullName evidence="3">Zinc finger protein 664 isoform X3</fullName>
    </submittedName>
</protein>
<evidence type="ECO:0000256" key="1">
    <source>
        <dbReference type="SAM" id="MobiDB-lite"/>
    </source>
</evidence>
<name>A0AAX6SXY2_HETGA</name>
<feature type="compositionally biased region" description="Basic and acidic residues" evidence="1">
    <location>
        <begin position="14"/>
        <end position="34"/>
    </location>
</feature>
<dbReference type="RefSeq" id="XP_021113294.1">
    <property type="nucleotide sequence ID" value="XM_021257635.1"/>
</dbReference>
<dbReference type="Proteomes" id="UP000694906">
    <property type="component" value="Unplaced"/>
</dbReference>
<sequence length="123" mass="13634">MYVHQEGLALTRGPHRDLGERPADPGDSPREESKGSWFLWTKEKTGEPPFLRSKTPAWALEVLWEGFLSDVEEAERHTDSSREPAGAHGQPASSLPGHPGTHWVALSLDVRSMRLLSKKILGS</sequence>
<keyword evidence="2" id="KW-1185">Reference proteome</keyword>
<evidence type="ECO:0000313" key="2">
    <source>
        <dbReference type="Proteomes" id="UP000694906"/>
    </source>
</evidence>
<gene>
    <name evidence="3" type="primary">Znf664</name>
</gene>
<accession>A0AAX6SXY2</accession>
<evidence type="ECO:0000313" key="3">
    <source>
        <dbReference type="RefSeq" id="XP_021113294.1"/>
    </source>
</evidence>
<proteinExistence type="predicted"/>
<feature type="region of interest" description="Disordered" evidence="1">
    <location>
        <begin position="1"/>
        <end position="38"/>
    </location>
</feature>
<organism evidence="2 3">
    <name type="scientific">Heterocephalus glaber</name>
    <name type="common">Naked mole rat</name>
    <dbReference type="NCBI Taxonomy" id="10181"/>
    <lineage>
        <taxon>Eukaryota</taxon>
        <taxon>Metazoa</taxon>
        <taxon>Chordata</taxon>
        <taxon>Craniata</taxon>
        <taxon>Vertebrata</taxon>
        <taxon>Euteleostomi</taxon>
        <taxon>Mammalia</taxon>
        <taxon>Eutheria</taxon>
        <taxon>Euarchontoglires</taxon>
        <taxon>Glires</taxon>
        <taxon>Rodentia</taxon>
        <taxon>Hystricomorpha</taxon>
        <taxon>Bathyergidae</taxon>
        <taxon>Heterocephalus</taxon>
    </lineage>
</organism>
<feature type="region of interest" description="Disordered" evidence="1">
    <location>
        <begin position="73"/>
        <end position="101"/>
    </location>
</feature>
<dbReference type="AlphaFoldDB" id="A0AAX6SXY2"/>